<dbReference type="EMBL" id="CAKXAJ010026337">
    <property type="protein sequence ID" value="CAH2266995.1"/>
    <property type="molecule type" value="Genomic_DNA"/>
</dbReference>
<keyword evidence="3" id="KW-1185">Reference proteome</keyword>
<evidence type="ECO:0000313" key="3">
    <source>
        <dbReference type="Proteomes" id="UP000838756"/>
    </source>
</evidence>
<feature type="chain" id="PRO_5035769120" evidence="1">
    <location>
        <begin position="20"/>
        <end position="78"/>
    </location>
</feature>
<evidence type="ECO:0000256" key="1">
    <source>
        <dbReference type="SAM" id="SignalP"/>
    </source>
</evidence>
<dbReference type="OrthoDB" id="7443627at2759"/>
<reference evidence="2" key="1">
    <citation type="submission" date="2022-03" db="EMBL/GenBank/DDBJ databases">
        <authorList>
            <person name="Lindestad O."/>
        </authorList>
    </citation>
    <scope>NUCLEOTIDE SEQUENCE</scope>
</reference>
<accession>A0A8S4SJZ5</accession>
<keyword evidence="1" id="KW-0732">Signal</keyword>
<comment type="caution">
    <text evidence="2">The sequence shown here is derived from an EMBL/GenBank/DDBJ whole genome shotgun (WGS) entry which is preliminary data.</text>
</comment>
<dbReference type="AlphaFoldDB" id="A0A8S4SJZ5"/>
<proteinExistence type="predicted"/>
<protein>
    <submittedName>
        <fullName evidence="2">Jg6694 protein</fullName>
    </submittedName>
</protein>
<dbReference type="Proteomes" id="UP000838756">
    <property type="component" value="Unassembled WGS sequence"/>
</dbReference>
<sequence length="78" mass="8516">MKYWLAILLCLCFAAVVSALPTESEDRQKRDVLESMKTAWTDVVKTLSDAGDAVVNVFKPTEKSIVDKIADGVKGLAD</sequence>
<name>A0A8S4SJZ5_9NEOP</name>
<gene>
    <name evidence="2" type="primary">jg6694</name>
    <name evidence="2" type="ORF">PAEG_LOCUS25590</name>
</gene>
<organism evidence="2 3">
    <name type="scientific">Pararge aegeria aegeria</name>
    <dbReference type="NCBI Taxonomy" id="348720"/>
    <lineage>
        <taxon>Eukaryota</taxon>
        <taxon>Metazoa</taxon>
        <taxon>Ecdysozoa</taxon>
        <taxon>Arthropoda</taxon>
        <taxon>Hexapoda</taxon>
        <taxon>Insecta</taxon>
        <taxon>Pterygota</taxon>
        <taxon>Neoptera</taxon>
        <taxon>Endopterygota</taxon>
        <taxon>Lepidoptera</taxon>
        <taxon>Glossata</taxon>
        <taxon>Ditrysia</taxon>
        <taxon>Papilionoidea</taxon>
        <taxon>Nymphalidae</taxon>
        <taxon>Satyrinae</taxon>
        <taxon>Satyrini</taxon>
        <taxon>Parargina</taxon>
        <taxon>Pararge</taxon>
    </lineage>
</organism>
<feature type="signal peptide" evidence="1">
    <location>
        <begin position="1"/>
        <end position="19"/>
    </location>
</feature>
<evidence type="ECO:0000313" key="2">
    <source>
        <dbReference type="EMBL" id="CAH2266995.1"/>
    </source>
</evidence>